<dbReference type="Proteomes" id="UP000886520">
    <property type="component" value="Chromosome 3"/>
</dbReference>
<dbReference type="GO" id="GO:0008757">
    <property type="term" value="F:S-adenosylmethionine-dependent methyltransferase activity"/>
    <property type="evidence" value="ECO:0007669"/>
    <property type="project" value="InterPro"/>
</dbReference>
<dbReference type="SUPFAM" id="SSF53335">
    <property type="entry name" value="S-adenosyl-L-methionine-dependent methyltransferases"/>
    <property type="match status" value="1"/>
</dbReference>
<feature type="domain" description="Methyltransferase type 11" evidence="1">
    <location>
        <begin position="175"/>
        <end position="228"/>
    </location>
</feature>
<dbReference type="PANTHER" id="PTHR43036:SF2">
    <property type="entry name" value="OS04G0481300 PROTEIN"/>
    <property type="match status" value="1"/>
</dbReference>
<keyword evidence="3" id="KW-1185">Reference proteome</keyword>
<evidence type="ECO:0000313" key="2">
    <source>
        <dbReference type="EMBL" id="KAI5083276.1"/>
    </source>
</evidence>
<comment type="caution">
    <text evidence="2">The sequence shown here is derived from an EMBL/GenBank/DDBJ whole genome shotgun (WGS) entry which is preliminary data.</text>
</comment>
<dbReference type="Gene3D" id="3.40.50.150">
    <property type="entry name" value="Vaccinia Virus protein VP39"/>
    <property type="match status" value="1"/>
</dbReference>
<dbReference type="Pfam" id="PF08241">
    <property type="entry name" value="Methyltransf_11"/>
    <property type="match status" value="1"/>
</dbReference>
<evidence type="ECO:0000259" key="1">
    <source>
        <dbReference type="Pfam" id="PF08241"/>
    </source>
</evidence>
<protein>
    <recommendedName>
        <fullName evidence="1">Methyltransferase type 11 domain-containing protein</fullName>
    </recommendedName>
</protein>
<dbReference type="InterPro" id="IPR029063">
    <property type="entry name" value="SAM-dependent_MTases_sf"/>
</dbReference>
<dbReference type="PANTHER" id="PTHR43036">
    <property type="entry name" value="OSJNBB0011N17.9 PROTEIN"/>
    <property type="match status" value="1"/>
</dbReference>
<organism evidence="2 3">
    <name type="scientific">Adiantum capillus-veneris</name>
    <name type="common">Maidenhair fern</name>
    <dbReference type="NCBI Taxonomy" id="13818"/>
    <lineage>
        <taxon>Eukaryota</taxon>
        <taxon>Viridiplantae</taxon>
        <taxon>Streptophyta</taxon>
        <taxon>Embryophyta</taxon>
        <taxon>Tracheophyta</taxon>
        <taxon>Polypodiopsida</taxon>
        <taxon>Polypodiidae</taxon>
        <taxon>Polypodiales</taxon>
        <taxon>Pteridineae</taxon>
        <taxon>Pteridaceae</taxon>
        <taxon>Vittarioideae</taxon>
        <taxon>Adiantum</taxon>
    </lineage>
</organism>
<dbReference type="OrthoDB" id="2013972at2759"/>
<accession>A0A9D4ZRF9</accession>
<dbReference type="InterPro" id="IPR013216">
    <property type="entry name" value="Methyltransf_11"/>
</dbReference>
<dbReference type="EMBL" id="JABFUD020000002">
    <property type="protein sequence ID" value="KAI5083276.1"/>
    <property type="molecule type" value="Genomic_DNA"/>
</dbReference>
<proteinExistence type="predicted"/>
<dbReference type="AlphaFoldDB" id="A0A9D4ZRF9"/>
<sequence>MVDSATSSVALRSLGEGSILSTRGDPALVQALLIGRHENSLLLVLPNIVPSKAEVYGGRAVAARTTVLARQAGREEEQQRSGAIRRLVLSNEGRTKLDPSSDRSFYSFPRFVTHVYDAFLQTFTQLYRDRIPPNSEILDLMSSWVSHLPPEITYTRVIGHGLNAAELARNKRLDSFFVKDLNQDPIFEAADGSFDAIICTVSVQYLQKPEQVFAEIYRMLWPGGVCIVSFSNRMFYEKAIAAWREGTVVSRIQLVVQYFQCIDGFTEPDVVRGNLHSTSPTKPSSPLDWLLNLFKATQKDPFYAVVAYRNFKPI</sequence>
<gene>
    <name evidence="2" type="ORF">GOP47_0003019</name>
</gene>
<name>A0A9D4ZRF9_ADICA</name>
<reference evidence="2" key="1">
    <citation type="submission" date="2021-01" db="EMBL/GenBank/DDBJ databases">
        <title>Adiantum capillus-veneris genome.</title>
        <authorList>
            <person name="Fang Y."/>
            <person name="Liao Q."/>
        </authorList>
    </citation>
    <scope>NUCLEOTIDE SEQUENCE</scope>
    <source>
        <strain evidence="2">H3</strain>
        <tissue evidence="2">Leaf</tissue>
    </source>
</reference>
<dbReference type="CDD" id="cd02440">
    <property type="entry name" value="AdoMet_MTases"/>
    <property type="match status" value="1"/>
</dbReference>
<evidence type="ECO:0000313" key="3">
    <source>
        <dbReference type="Proteomes" id="UP000886520"/>
    </source>
</evidence>